<keyword evidence="1" id="KW-0732">Signal</keyword>
<dbReference type="AlphaFoldDB" id="A0A829YM93"/>
<dbReference type="EMBL" id="BLJN01000006">
    <property type="protein sequence ID" value="GFE83626.1"/>
    <property type="molecule type" value="Genomic_DNA"/>
</dbReference>
<name>A0A829YM93_9GAMM</name>
<dbReference type="Proteomes" id="UP000445000">
    <property type="component" value="Unassembled WGS sequence"/>
</dbReference>
<feature type="signal peptide" evidence="1">
    <location>
        <begin position="1"/>
        <end position="21"/>
    </location>
</feature>
<protein>
    <submittedName>
        <fullName evidence="2">Uncharacterized protein</fullName>
    </submittedName>
</protein>
<keyword evidence="3" id="KW-1185">Reference proteome</keyword>
<organism evidence="2 3">
    <name type="scientific">Steroidobacter agaridevorans</name>
    <dbReference type="NCBI Taxonomy" id="2695856"/>
    <lineage>
        <taxon>Bacteria</taxon>
        <taxon>Pseudomonadati</taxon>
        <taxon>Pseudomonadota</taxon>
        <taxon>Gammaproteobacteria</taxon>
        <taxon>Steroidobacterales</taxon>
        <taxon>Steroidobacteraceae</taxon>
        <taxon>Steroidobacter</taxon>
    </lineage>
</organism>
<gene>
    <name evidence="2" type="ORF">GCM10011487_56260</name>
</gene>
<dbReference type="RefSeq" id="WP_202626946.1">
    <property type="nucleotide sequence ID" value="NZ_BLJN01000006.1"/>
</dbReference>
<evidence type="ECO:0000313" key="3">
    <source>
        <dbReference type="Proteomes" id="UP000445000"/>
    </source>
</evidence>
<accession>A0A829YM93</accession>
<proteinExistence type="predicted"/>
<evidence type="ECO:0000313" key="2">
    <source>
        <dbReference type="EMBL" id="GFE83626.1"/>
    </source>
</evidence>
<reference evidence="3" key="1">
    <citation type="submission" date="2020-01" db="EMBL/GenBank/DDBJ databases">
        <title>'Steroidobacter agaridevorans' sp. nov., agar-degrading bacteria isolated from rhizosphere soils.</title>
        <authorList>
            <person name="Ikenaga M."/>
            <person name="Kataoka M."/>
            <person name="Murouchi A."/>
            <person name="Katsuragi S."/>
            <person name="Sakai M."/>
        </authorList>
    </citation>
    <scope>NUCLEOTIDE SEQUENCE [LARGE SCALE GENOMIC DNA]</scope>
    <source>
        <strain evidence="3">YU21-B</strain>
    </source>
</reference>
<evidence type="ECO:0000256" key="1">
    <source>
        <dbReference type="SAM" id="SignalP"/>
    </source>
</evidence>
<feature type="chain" id="PRO_5032815671" evidence="1">
    <location>
        <begin position="22"/>
        <end position="112"/>
    </location>
</feature>
<comment type="caution">
    <text evidence="2">The sequence shown here is derived from an EMBL/GenBank/DDBJ whole genome shotgun (WGS) entry which is preliminary data.</text>
</comment>
<sequence length="112" mass="11937">MKKWKIASLFLMLAMSAVAHANGAVQGTVSMLIQRASDGLIYVIVNGTRSGAPGCATAHYWVIANENSEAGKRQFAMLMTAYASGGTVLLNGTGTCTRWLDAEDINEVRLIS</sequence>